<evidence type="ECO:0000259" key="1">
    <source>
        <dbReference type="Pfam" id="PF08279"/>
    </source>
</evidence>
<dbReference type="EMBL" id="BNAL01000063">
    <property type="protein sequence ID" value="GHG12604.1"/>
    <property type="molecule type" value="Genomic_DNA"/>
</dbReference>
<dbReference type="InterPro" id="IPR013196">
    <property type="entry name" value="HTH_11"/>
</dbReference>
<dbReference type="PROSITE" id="PS52050">
    <property type="entry name" value="WYL"/>
    <property type="match status" value="1"/>
</dbReference>
<evidence type="ECO:0000313" key="4">
    <source>
        <dbReference type="Proteomes" id="UP000632154"/>
    </source>
</evidence>
<dbReference type="Pfam" id="PF08279">
    <property type="entry name" value="HTH_11"/>
    <property type="match status" value="1"/>
</dbReference>
<dbReference type="RefSeq" id="WP_189644160.1">
    <property type="nucleotide sequence ID" value="NZ_BNAL01000063.1"/>
</dbReference>
<evidence type="ECO:0000313" key="3">
    <source>
        <dbReference type="EMBL" id="GHG12604.1"/>
    </source>
</evidence>
<dbReference type="InterPro" id="IPR036390">
    <property type="entry name" value="WH_DNA-bd_sf"/>
</dbReference>
<name>A0ABQ3KC73_9DEIO</name>
<keyword evidence="4" id="KW-1185">Reference proteome</keyword>
<dbReference type="InterPro" id="IPR036388">
    <property type="entry name" value="WH-like_DNA-bd_sf"/>
</dbReference>
<comment type="caution">
    <text evidence="3">The sequence shown here is derived from an EMBL/GenBank/DDBJ whole genome shotgun (WGS) entry which is preliminary data.</text>
</comment>
<feature type="domain" description="WYL" evidence="2">
    <location>
        <begin position="138"/>
        <end position="204"/>
    </location>
</feature>
<gene>
    <name evidence="3" type="ORF">GCM10017783_25820</name>
</gene>
<sequence length="261" mass="29168">MNRTDRLFALLLELRGDSWTRAEYLAETFQVSVRTVYRDIAALNESGVPVVSLAGKGYRLMDGYFLPPLQFTAPEALLLMLGADAISGAVDGEYAQAASAAVQKLSAALPESQQTEVRRLREALKVIAAPSEPDLKCLPALRGAILGHLVVRFEYRKPGEDVMTREVYPLRLVHLYGVWLLGAFDPLRNALRTFRLGRIGGLQVTKQTFEVSPDWTFHSAADDARRNQTVKLLFAPELYPLLLERPSYFQTEVHVELGLPR</sequence>
<organism evidence="3 4">
    <name type="scientific">Deinococcus piscis</name>
    <dbReference type="NCBI Taxonomy" id="394230"/>
    <lineage>
        <taxon>Bacteria</taxon>
        <taxon>Thermotogati</taxon>
        <taxon>Deinococcota</taxon>
        <taxon>Deinococci</taxon>
        <taxon>Deinococcales</taxon>
        <taxon>Deinococcaceae</taxon>
        <taxon>Deinococcus</taxon>
    </lineage>
</organism>
<dbReference type="Pfam" id="PF13280">
    <property type="entry name" value="WYL"/>
    <property type="match status" value="1"/>
</dbReference>
<dbReference type="InterPro" id="IPR026881">
    <property type="entry name" value="WYL_dom"/>
</dbReference>
<protein>
    <submittedName>
        <fullName evidence="3">Transcriptional regulator</fullName>
    </submittedName>
</protein>
<dbReference type="Proteomes" id="UP000632154">
    <property type="component" value="Unassembled WGS sequence"/>
</dbReference>
<feature type="domain" description="Helix-turn-helix type 11" evidence="1">
    <location>
        <begin position="6"/>
        <end position="59"/>
    </location>
</feature>
<dbReference type="Gene3D" id="1.10.10.10">
    <property type="entry name" value="Winged helix-like DNA-binding domain superfamily/Winged helix DNA-binding domain"/>
    <property type="match status" value="1"/>
</dbReference>
<reference evidence="4" key="1">
    <citation type="journal article" date="2019" name="Int. J. Syst. Evol. Microbiol.">
        <title>The Global Catalogue of Microorganisms (GCM) 10K type strain sequencing project: providing services to taxonomists for standard genome sequencing and annotation.</title>
        <authorList>
            <consortium name="The Broad Institute Genomics Platform"/>
            <consortium name="The Broad Institute Genome Sequencing Center for Infectious Disease"/>
            <person name="Wu L."/>
            <person name="Ma J."/>
        </authorList>
    </citation>
    <scope>NUCLEOTIDE SEQUENCE [LARGE SCALE GENOMIC DNA]</scope>
    <source>
        <strain evidence="4">CGMCC 1.18439</strain>
    </source>
</reference>
<dbReference type="SUPFAM" id="SSF46785">
    <property type="entry name" value="Winged helix' DNA-binding domain"/>
    <property type="match status" value="1"/>
</dbReference>
<accession>A0ABQ3KC73</accession>
<evidence type="ECO:0000259" key="2">
    <source>
        <dbReference type="Pfam" id="PF13280"/>
    </source>
</evidence>
<dbReference type="PANTHER" id="PTHR34580">
    <property type="match status" value="1"/>
</dbReference>
<proteinExistence type="predicted"/>
<dbReference type="PANTHER" id="PTHR34580:SF1">
    <property type="entry name" value="PROTEIN PAFC"/>
    <property type="match status" value="1"/>
</dbReference>
<dbReference type="InterPro" id="IPR051534">
    <property type="entry name" value="CBASS_pafABC_assoc_protein"/>
</dbReference>